<dbReference type="PANTHER" id="PTHR42908:SF8">
    <property type="entry name" value="TR-TYPE G DOMAIN-CONTAINING PROTEIN"/>
    <property type="match status" value="1"/>
</dbReference>
<keyword evidence="3" id="KW-1185">Reference proteome</keyword>
<proteinExistence type="predicted"/>
<dbReference type="GO" id="GO:1990904">
    <property type="term" value="C:ribonucleoprotein complex"/>
    <property type="evidence" value="ECO:0007669"/>
    <property type="project" value="TreeGrafter"/>
</dbReference>
<dbReference type="Pfam" id="PF00009">
    <property type="entry name" value="GTP_EFTU"/>
    <property type="match status" value="1"/>
</dbReference>
<dbReference type="PRINTS" id="PR00315">
    <property type="entry name" value="ELONGATNFCT"/>
</dbReference>
<feature type="domain" description="Tr-type G" evidence="1">
    <location>
        <begin position="22"/>
        <end position="127"/>
    </location>
</feature>
<dbReference type="Gene3D" id="2.40.30.10">
    <property type="entry name" value="Translation factors"/>
    <property type="match status" value="1"/>
</dbReference>
<dbReference type="InterPro" id="IPR027417">
    <property type="entry name" value="P-loop_NTPase"/>
</dbReference>
<accession>A0A310SA77</accession>
<dbReference type="Gene3D" id="3.30.70.870">
    <property type="entry name" value="Elongation Factor G (Translational Gtpase), domain 3"/>
    <property type="match status" value="1"/>
</dbReference>
<reference evidence="2 3" key="1">
    <citation type="submission" date="2015-07" db="EMBL/GenBank/DDBJ databases">
        <title>The genome of Eufriesea mexicana.</title>
        <authorList>
            <person name="Pan H."/>
            <person name="Kapheim K."/>
        </authorList>
    </citation>
    <scope>NUCLEOTIDE SEQUENCE [LARGE SCALE GENOMIC DNA]</scope>
    <source>
        <strain evidence="2">0111107269</strain>
        <tissue evidence="2">Whole body</tissue>
    </source>
</reference>
<dbReference type="AlphaFoldDB" id="A0A310SA77"/>
<evidence type="ECO:0000313" key="3">
    <source>
        <dbReference type="Proteomes" id="UP000250275"/>
    </source>
</evidence>
<protein>
    <submittedName>
        <fullName evidence="2">GTP-binding protein TypA/BipA like protein</fullName>
    </submittedName>
</protein>
<gene>
    <name evidence="2" type="ORF">WN48_09100</name>
</gene>
<dbReference type="GO" id="GO:0003924">
    <property type="term" value="F:GTPase activity"/>
    <property type="evidence" value="ECO:0007669"/>
    <property type="project" value="InterPro"/>
</dbReference>
<dbReference type="PANTHER" id="PTHR42908">
    <property type="entry name" value="TRANSLATION ELONGATION FACTOR-RELATED"/>
    <property type="match status" value="1"/>
</dbReference>
<organism evidence="2 3">
    <name type="scientific">Eufriesea mexicana</name>
    <dbReference type="NCBI Taxonomy" id="516756"/>
    <lineage>
        <taxon>Eukaryota</taxon>
        <taxon>Metazoa</taxon>
        <taxon>Ecdysozoa</taxon>
        <taxon>Arthropoda</taxon>
        <taxon>Hexapoda</taxon>
        <taxon>Insecta</taxon>
        <taxon>Pterygota</taxon>
        <taxon>Neoptera</taxon>
        <taxon>Endopterygota</taxon>
        <taxon>Hymenoptera</taxon>
        <taxon>Apocrita</taxon>
        <taxon>Aculeata</taxon>
        <taxon>Apoidea</taxon>
        <taxon>Anthophila</taxon>
        <taxon>Apidae</taxon>
        <taxon>Eufriesea</taxon>
    </lineage>
</organism>
<name>A0A310SA77_9HYME</name>
<dbReference type="SUPFAM" id="SSF52540">
    <property type="entry name" value="P-loop containing nucleoside triphosphate hydrolases"/>
    <property type="match status" value="1"/>
</dbReference>
<evidence type="ECO:0000259" key="1">
    <source>
        <dbReference type="Pfam" id="PF00009"/>
    </source>
</evidence>
<dbReference type="InterPro" id="IPR000795">
    <property type="entry name" value="T_Tr_GTP-bd_dom"/>
</dbReference>
<sequence>MSKFKNNGECITPEHGYSAEQNMINIAVIAHSDAVKSKLIYGLKKQSNIFRQNHVVVEQAMHSNDQERQRGITIYAKDCTVMHGNIKINITDTPGHTDFQSEVDRIMKTEGCVISLADSVEGLMTHSFRIAESYDGFISRIRIGRLFDSTFSEGQELIVFGDYDIERKAKIRYPFVYHRLKRVAVKNSATGVIACVAGIENITIGNTFCDTECVVPMEPITIQAPTMSMNYHVNNSPFCATGGNLETSNKIEGRLTEELETNVALKIEHLSGSNFDAFNVFRRIELHL</sequence>
<dbReference type="GO" id="GO:0005829">
    <property type="term" value="C:cytosol"/>
    <property type="evidence" value="ECO:0007669"/>
    <property type="project" value="TreeGrafter"/>
</dbReference>
<dbReference type="OrthoDB" id="6699954at2759"/>
<dbReference type="EMBL" id="KQ817883">
    <property type="protein sequence ID" value="OAD46923.1"/>
    <property type="molecule type" value="Genomic_DNA"/>
</dbReference>
<dbReference type="SUPFAM" id="SSF50447">
    <property type="entry name" value="Translation proteins"/>
    <property type="match status" value="1"/>
</dbReference>
<evidence type="ECO:0000313" key="2">
    <source>
        <dbReference type="EMBL" id="OAD46923.1"/>
    </source>
</evidence>
<dbReference type="Proteomes" id="UP000250275">
    <property type="component" value="Unassembled WGS sequence"/>
</dbReference>
<dbReference type="InterPro" id="IPR009000">
    <property type="entry name" value="Transl_B-barrel_sf"/>
</dbReference>
<dbReference type="GO" id="GO:0005525">
    <property type="term" value="F:GTP binding"/>
    <property type="evidence" value="ECO:0007669"/>
    <property type="project" value="InterPro"/>
</dbReference>
<dbReference type="Gene3D" id="3.40.50.300">
    <property type="entry name" value="P-loop containing nucleotide triphosphate hydrolases"/>
    <property type="match status" value="1"/>
</dbReference>